<accession>A0A328CDY7</accession>
<evidence type="ECO:0000256" key="1">
    <source>
        <dbReference type="SAM" id="Phobius"/>
    </source>
</evidence>
<evidence type="ECO:0000313" key="3">
    <source>
        <dbReference type="Proteomes" id="UP000249169"/>
    </source>
</evidence>
<dbReference type="OrthoDB" id="5497569at2"/>
<evidence type="ECO:0000313" key="2">
    <source>
        <dbReference type="EMBL" id="RAL25013.1"/>
    </source>
</evidence>
<protein>
    <submittedName>
        <fullName evidence="2">Uncharacterized protein</fullName>
    </submittedName>
</protein>
<feature type="transmembrane region" description="Helical" evidence="1">
    <location>
        <begin position="12"/>
        <end position="33"/>
    </location>
</feature>
<sequence>MKNISAQRTAINLAKTAAAGAMIAALAWAVGVFDIDGSVQDSHADLLDLRPLSTIDPVESFARELAELGHPEPRTYELNGNTIYFSVRKTDAPPLQVLQTYQRQFKKARLNDQIYLNLQQDQSEARMITALTGGLVPHSVEPNHVTMGGLITRGRARNADDIRRDFVNAPDPNLLFRGHRWIEAFREPHHEQTTVIASWSDDAFLYGRMLPTEMRVGYGAGADDVVPACPGCVRLNRMRDLSGDKHQFLFEGNVYTTNHSPEQIIDFYQRALTARGWTAHENNNVFYDVQIAVDFEGRQTDVLAFKRDDRFIKLVIYRQEGKTYVHSSMTPEAEPN</sequence>
<name>A0A328CDY7_9DELT</name>
<proteinExistence type="predicted"/>
<comment type="caution">
    <text evidence="2">The sequence shown here is derived from an EMBL/GenBank/DDBJ whole genome shotgun (WGS) entry which is preliminary data.</text>
</comment>
<keyword evidence="1" id="KW-1133">Transmembrane helix</keyword>
<dbReference type="EMBL" id="QHKO01000001">
    <property type="protein sequence ID" value="RAL25013.1"/>
    <property type="molecule type" value="Genomic_DNA"/>
</dbReference>
<dbReference type="RefSeq" id="WP_111728185.1">
    <property type="nucleotide sequence ID" value="NZ_QHKO01000001.1"/>
</dbReference>
<dbReference type="Proteomes" id="UP000249169">
    <property type="component" value="Unassembled WGS sequence"/>
</dbReference>
<dbReference type="AlphaFoldDB" id="A0A328CDY7"/>
<organism evidence="2 3">
    <name type="scientific">Lujinxingia litoralis</name>
    <dbReference type="NCBI Taxonomy" id="2211119"/>
    <lineage>
        <taxon>Bacteria</taxon>
        <taxon>Deltaproteobacteria</taxon>
        <taxon>Bradymonadales</taxon>
        <taxon>Lujinxingiaceae</taxon>
        <taxon>Lujinxingia</taxon>
    </lineage>
</organism>
<keyword evidence="1" id="KW-0472">Membrane</keyword>
<keyword evidence="1" id="KW-0812">Transmembrane</keyword>
<keyword evidence="3" id="KW-1185">Reference proteome</keyword>
<reference evidence="2 3" key="1">
    <citation type="submission" date="2018-05" db="EMBL/GenBank/DDBJ databases">
        <title>Lujinxingia marina gen. nov. sp. nov., a new facultative anaerobic member of the class Deltaproteobacteria, and proposal of Lujinxingaceae fam. nov.</title>
        <authorList>
            <person name="Li C.-M."/>
        </authorList>
    </citation>
    <scope>NUCLEOTIDE SEQUENCE [LARGE SCALE GENOMIC DNA]</scope>
    <source>
        <strain evidence="2 3">B210</strain>
    </source>
</reference>
<gene>
    <name evidence="2" type="ORF">DL240_02025</name>
</gene>